<proteinExistence type="predicted"/>
<dbReference type="AlphaFoldDB" id="A0A974HGV7"/>
<dbReference type="Proteomes" id="UP000694892">
    <property type="component" value="Chromosome 5S"/>
</dbReference>
<organism evidence="1 2">
    <name type="scientific">Xenopus laevis</name>
    <name type="common">African clawed frog</name>
    <dbReference type="NCBI Taxonomy" id="8355"/>
    <lineage>
        <taxon>Eukaryota</taxon>
        <taxon>Metazoa</taxon>
        <taxon>Chordata</taxon>
        <taxon>Craniata</taxon>
        <taxon>Vertebrata</taxon>
        <taxon>Euteleostomi</taxon>
        <taxon>Amphibia</taxon>
        <taxon>Batrachia</taxon>
        <taxon>Anura</taxon>
        <taxon>Pipoidea</taxon>
        <taxon>Pipidae</taxon>
        <taxon>Xenopodinae</taxon>
        <taxon>Xenopus</taxon>
        <taxon>Xenopus</taxon>
    </lineage>
</organism>
<accession>A0A974HGV7</accession>
<evidence type="ECO:0000313" key="1">
    <source>
        <dbReference type="EMBL" id="OCT77554.1"/>
    </source>
</evidence>
<dbReference type="EMBL" id="CM004475">
    <property type="protein sequence ID" value="OCT77554.1"/>
    <property type="molecule type" value="Genomic_DNA"/>
</dbReference>
<reference evidence="2" key="1">
    <citation type="journal article" date="2016" name="Nature">
        <title>Genome evolution in the allotetraploid frog Xenopus laevis.</title>
        <authorList>
            <person name="Session A.M."/>
            <person name="Uno Y."/>
            <person name="Kwon T."/>
            <person name="Chapman J.A."/>
            <person name="Toyoda A."/>
            <person name="Takahashi S."/>
            <person name="Fukui A."/>
            <person name="Hikosaka A."/>
            <person name="Suzuki A."/>
            <person name="Kondo M."/>
            <person name="van Heeringen S.J."/>
            <person name="Quigley I."/>
            <person name="Heinz S."/>
            <person name="Ogino H."/>
            <person name="Ochi H."/>
            <person name="Hellsten U."/>
            <person name="Lyons J.B."/>
            <person name="Simakov O."/>
            <person name="Putnam N."/>
            <person name="Stites J."/>
            <person name="Kuroki Y."/>
            <person name="Tanaka T."/>
            <person name="Michiue T."/>
            <person name="Watanabe M."/>
            <person name="Bogdanovic O."/>
            <person name="Lister R."/>
            <person name="Georgiou G."/>
            <person name="Paranjpe S.S."/>
            <person name="van Kruijsbergen I."/>
            <person name="Shu S."/>
            <person name="Carlson J."/>
            <person name="Kinoshita T."/>
            <person name="Ohta Y."/>
            <person name="Mawaribuchi S."/>
            <person name="Jenkins J."/>
            <person name="Grimwood J."/>
            <person name="Schmutz J."/>
            <person name="Mitros T."/>
            <person name="Mozaffari S.V."/>
            <person name="Suzuki Y."/>
            <person name="Haramoto Y."/>
            <person name="Yamamoto T.S."/>
            <person name="Takagi C."/>
            <person name="Heald R."/>
            <person name="Miller K."/>
            <person name="Haudenschild C."/>
            <person name="Kitzman J."/>
            <person name="Nakayama T."/>
            <person name="Izutsu Y."/>
            <person name="Robert J."/>
            <person name="Fortriede J."/>
            <person name="Burns K."/>
            <person name="Lotay V."/>
            <person name="Karimi K."/>
            <person name="Yasuoka Y."/>
            <person name="Dichmann D.S."/>
            <person name="Flajnik M.F."/>
            <person name="Houston D.W."/>
            <person name="Shendure J."/>
            <person name="DuPasquier L."/>
            <person name="Vize P.D."/>
            <person name="Zorn A.M."/>
            <person name="Ito M."/>
            <person name="Marcotte E.M."/>
            <person name="Wallingford J.B."/>
            <person name="Ito Y."/>
            <person name="Asashima M."/>
            <person name="Ueno N."/>
            <person name="Matsuda Y."/>
            <person name="Veenstra G.J."/>
            <person name="Fujiyama A."/>
            <person name="Harland R.M."/>
            <person name="Taira M."/>
            <person name="Rokhsar D.S."/>
        </authorList>
    </citation>
    <scope>NUCLEOTIDE SEQUENCE [LARGE SCALE GENOMIC DNA]</scope>
    <source>
        <strain evidence="2">J</strain>
    </source>
</reference>
<gene>
    <name evidence="1" type="ORF">XELAEV_18028646mg</name>
</gene>
<protein>
    <submittedName>
        <fullName evidence="1">Uncharacterized protein</fullName>
    </submittedName>
</protein>
<sequence length="107" mass="11487">MGTARGSHLKKSLPWSTWSQQCGLTQELKVAIDAKIRLFGDIAKRAYLSPDMPLTSMAISGVYRLRWSPAGSVGSKSNLSALPGLTQNQPIGNNYLLPVKSISQAAS</sequence>
<name>A0A974HGV7_XENLA</name>
<evidence type="ECO:0000313" key="2">
    <source>
        <dbReference type="Proteomes" id="UP000694892"/>
    </source>
</evidence>